<keyword evidence="3" id="KW-1185">Reference proteome</keyword>
<protein>
    <recommendedName>
        <fullName evidence="4">Small auxin up regulated protein</fullName>
    </recommendedName>
</protein>
<dbReference type="AlphaFoldDB" id="A0AA88AHZ0"/>
<dbReference type="PANTHER" id="PTHR31374:SF45">
    <property type="entry name" value="SAUR FAMILY PROTEIN"/>
    <property type="match status" value="1"/>
</dbReference>
<evidence type="ECO:0000256" key="1">
    <source>
        <dbReference type="ARBA" id="ARBA00006974"/>
    </source>
</evidence>
<name>A0AA88AHZ0_FICCA</name>
<gene>
    <name evidence="2" type="ORF">TIFTF001_020201</name>
</gene>
<sequence>MSVKTRIFMNVMFLRRCFHEFKKEKASSALKQALRDHKWEKMVSIWRPKKKFNSIPKDVPKGHLAVYVGEDCKRYVINIALLKHPLFQALLNHVEEVFQFANGSRLCIPCDEYAFLCVLQCIRSERDRRFSLCL</sequence>
<dbReference type="EMBL" id="BTGU01000036">
    <property type="protein sequence ID" value="GMN51052.1"/>
    <property type="molecule type" value="Genomic_DNA"/>
</dbReference>
<dbReference type="InterPro" id="IPR003676">
    <property type="entry name" value="SAUR_fam"/>
</dbReference>
<dbReference type="GO" id="GO:0009733">
    <property type="term" value="P:response to auxin"/>
    <property type="evidence" value="ECO:0007669"/>
    <property type="project" value="InterPro"/>
</dbReference>
<organism evidence="2 3">
    <name type="scientific">Ficus carica</name>
    <name type="common">Common fig</name>
    <dbReference type="NCBI Taxonomy" id="3494"/>
    <lineage>
        <taxon>Eukaryota</taxon>
        <taxon>Viridiplantae</taxon>
        <taxon>Streptophyta</taxon>
        <taxon>Embryophyta</taxon>
        <taxon>Tracheophyta</taxon>
        <taxon>Spermatophyta</taxon>
        <taxon>Magnoliopsida</taxon>
        <taxon>eudicotyledons</taxon>
        <taxon>Gunneridae</taxon>
        <taxon>Pentapetalae</taxon>
        <taxon>rosids</taxon>
        <taxon>fabids</taxon>
        <taxon>Rosales</taxon>
        <taxon>Moraceae</taxon>
        <taxon>Ficeae</taxon>
        <taxon>Ficus</taxon>
    </lineage>
</organism>
<comment type="caution">
    <text evidence="2">The sequence shown here is derived from an EMBL/GenBank/DDBJ whole genome shotgun (WGS) entry which is preliminary data.</text>
</comment>
<proteinExistence type="inferred from homology"/>
<comment type="similarity">
    <text evidence="1">Belongs to the ARG7 family.</text>
</comment>
<evidence type="ECO:0000313" key="3">
    <source>
        <dbReference type="Proteomes" id="UP001187192"/>
    </source>
</evidence>
<accession>A0AA88AHZ0</accession>
<dbReference type="Pfam" id="PF02519">
    <property type="entry name" value="Auxin_inducible"/>
    <property type="match status" value="1"/>
</dbReference>
<evidence type="ECO:0000313" key="2">
    <source>
        <dbReference type="EMBL" id="GMN51052.1"/>
    </source>
</evidence>
<evidence type="ECO:0008006" key="4">
    <source>
        <dbReference type="Google" id="ProtNLM"/>
    </source>
</evidence>
<dbReference type="PANTHER" id="PTHR31374">
    <property type="entry name" value="AUXIN-INDUCED PROTEIN-LIKE-RELATED"/>
    <property type="match status" value="1"/>
</dbReference>
<dbReference type="Proteomes" id="UP001187192">
    <property type="component" value="Unassembled WGS sequence"/>
</dbReference>
<reference evidence="2" key="1">
    <citation type="submission" date="2023-07" db="EMBL/GenBank/DDBJ databases">
        <title>draft genome sequence of fig (Ficus carica).</title>
        <authorList>
            <person name="Takahashi T."/>
            <person name="Nishimura K."/>
        </authorList>
    </citation>
    <scope>NUCLEOTIDE SEQUENCE</scope>
</reference>